<sequence>MTWHHNSTVTENTLQWKKRQGTLDFIRQPLNSWFHTSSIRIATIEDFIRIQAGADRMLSYLGHILEKFSQKGRAALLQIIKPIGLHDSCKNKSTVKHC</sequence>
<reference evidence="1" key="2">
    <citation type="journal article" date="2015" name="Data Brief">
        <title>Shoot transcriptome of the giant reed, Arundo donax.</title>
        <authorList>
            <person name="Barrero R.A."/>
            <person name="Guerrero F.D."/>
            <person name="Moolhuijzen P."/>
            <person name="Goolsby J.A."/>
            <person name="Tidwell J."/>
            <person name="Bellgard S.E."/>
            <person name="Bellgard M.I."/>
        </authorList>
    </citation>
    <scope>NUCLEOTIDE SEQUENCE</scope>
    <source>
        <tissue evidence="1">Shoot tissue taken approximately 20 cm above the soil surface</tissue>
    </source>
</reference>
<dbReference type="AlphaFoldDB" id="A0A0A9CQ29"/>
<protein>
    <submittedName>
        <fullName evidence="1">Uncharacterized protein</fullName>
    </submittedName>
</protein>
<dbReference type="EMBL" id="GBRH01219441">
    <property type="protein sequence ID" value="JAD78454.1"/>
    <property type="molecule type" value="Transcribed_RNA"/>
</dbReference>
<accession>A0A0A9CQ29</accession>
<evidence type="ECO:0000313" key="1">
    <source>
        <dbReference type="EMBL" id="JAD78454.1"/>
    </source>
</evidence>
<reference evidence="1" key="1">
    <citation type="submission" date="2014-09" db="EMBL/GenBank/DDBJ databases">
        <authorList>
            <person name="Magalhaes I.L.F."/>
            <person name="Oliveira U."/>
            <person name="Santos F.R."/>
            <person name="Vidigal T.H.D.A."/>
            <person name="Brescovit A.D."/>
            <person name="Santos A.J."/>
        </authorList>
    </citation>
    <scope>NUCLEOTIDE SEQUENCE</scope>
    <source>
        <tissue evidence="1">Shoot tissue taken approximately 20 cm above the soil surface</tissue>
    </source>
</reference>
<proteinExistence type="predicted"/>
<organism evidence="1">
    <name type="scientific">Arundo donax</name>
    <name type="common">Giant reed</name>
    <name type="synonym">Donax arundinaceus</name>
    <dbReference type="NCBI Taxonomy" id="35708"/>
    <lineage>
        <taxon>Eukaryota</taxon>
        <taxon>Viridiplantae</taxon>
        <taxon>Streptophyta</taxon>
        <taxon>Embryophyta</taxon>
        <taxon>Tracheophyta</taxon>
        <taxon>Spermatophyta</taxon>
        <taxon>Magnoliopsida</taxon>
        <taxon>Liliopsida</taxon>
        <taxon>Poales</taxon>
        <taxon>Poaceae</taxon>
        <taxon>PACMAD clade</taxon>
        <taxon>Arundinoideae</taxon>
        <taxon>Arundineae</taxon>
        <taxon>Arundo</taxon>
    </lineage>
</organism>
<name>A0A0A9CQ29_ARUDO</name>